<dbReference type="EMBL" id="CAXLJM020000109">
    <property type="protein sequence ID" value="CAL8135847.1"/>
    <property type="molecule type" value="Genomic_DNA"/>
</dbReference>
<dbReference type="InterPro" id="IPR027417">
    <property type="entry name" value="P-loop_NTPase"/>
</dbReference>
<feature type="compositionally biased region" description="Polar residues" evidence="1">
    <location>
        <begin position="116"/>
        <end position="128"/>
    </location>
</feature>
<dbReference type="PANTHER" id="PTHR35205">
    <property type="entry name" value="NB-ARC AND TPR DOMAIN PROTEIN"/>
    <property type="match status" value="1"/>
</dbReference>
<feature type="region of interest" description="Disordered" evidence="1">
    <location>
        <begin position="106"/>
        <end position="128"/>
    </location>
</feature>
<dbReference type="SUPFAM" id="SSF52540">
    <property type="entry name" value="P-loop containing nucleoside triphosphate hydrolases"/>
    <property type="match status" value="1"/>
</dbReference>
<accession>A0ABP1RUJ1</accession>
<gene>
    <name evidence="3" type="ORF">ODALV1_LOCUS26169</name>
</gene>
<sequence>MEVREKKHIQRNLSELVSNTIWNTTCISALLETGVFGDDDIAILESIPDQRMRILKFYQLIMTKQNSYQHVISMLEKGQQSGAAKILRALNDDLFSTQFEQQARLCSTSETDKNTRTNPQPIARSKQSSLSVRFDVDIPTRLFTGRMKELEELHEMLQQSKNKPAVVSQMASVAGLGGIGKTELARMYIQQYSEEYNNTVIWISAETEETLTESFRRLASDYLKLTLENIDGKEKHQKSLIDEVYKWFEHKTCLFVFDNAESNEDLKKFLPLQVPYPPFVLITSRDREWSFGVKMLELNEMDELDAVVFVLTGLEIQDQGQHGIAIQMVKTLQCFPLALSQAISYIKQQQMLQTYSIGHYLEEYKSCSERLLSCDIRPAALSSYTETTFTTWKLTTNLIFENKECGKEAMQMLNMISYFQPDKIPTKLLLKGRMGSVRRC</sequence>
<organism evidence="3 4">
    <name type="scientific">Orchesella dallaii</name>
    <dbReference type="NCBI Taxonomy" id="48710"/>
    <lineage>
        <taxon>Eukaryota</taxon>
        <taxon>Metazoa</taxon>
        <taxon>Ecdysozoa</taxon>
        <taxon>Arthropoda</taxon>
        <taxon>Hexapoda</taxon>
        <taxon>Collembola</taxon>
        <taxon>Entomobryomorpha</taxon>
        <taxon>Entomobryoidea</taxon>
        <taxon>Orchesellidae</taxon>
        <taxon>Orchesellinae</taxon>
        <taxon>Orchesella</taxon>
    </lineage>
</organism>
<dbReference type="SUPFAM" id="SSF47986">
    <property type="entry name" value="DEATH domain"/>
    <property type="match status" value="1"/>
</dbReference>
<comment type="caution">
    <text evidence="3">The sequence shown here is derived from an EMBL/GenBank/DDBJ whole genome shotgun (WGS) entry which is preliminary data.</text>
</comment>
<dbReference type="Gene3D" id="3.40.50.300">
    <property type="entry name" value="P-loop containing nucleotide triphosphate hydrolases"/>
    <property type="match status" value="1"/>
</dbReference>
<evidence type="ECO:0000256" key="1">
    <source>
        <dbReference type="SAM" id="MobiDB-lite"/>
    </source>
</evidence>
<dbReference type="PANTHER" id="PTHR35205:SF1">
    <property type="entry name" value="ZU5 DOMAIN-CONTAINING PROTEIN"/>
    <property type="match status" value="1"/>
</dbReference>
<reference evidence="3 4" key="1">
    <citation type="submission" date="2024-08" db="EMBL/GenBank/DDBJ databases">
        <authorList>
            <person name="Cucini C."/>
            <person name="Frati F."/>
        </authorList>
    </citation>
    <scope>NUCLEOTIDE SEQUENCE [LARGE SCALE GENOMIC DNA]</scope>
</reference>
<dbReference type="Gene3D" id="1.10.533.10">
    <property type="entry name" value="Death Domain, Fas"/>
    <property type="match status" value="1"/>
</dbReference>
<name>A0ABP1RUJ1_9HEXA</name>
<evidence type="ECO:0000259" key="2">
    <source>
        <dbReference type="Pfam" id="PF00931"/>
    </source>
</evidence>
<keyword evidence="4" id="KW-1185">Reference proteome</keyword>
<feature type="domain" description="NB-ARC" evidence="2">
    <location>
        <begin position="148"/>
        <end position="288"/>
    </location>
</feature>
<evidence type="ECO:0000313" key="3">
    <source>
        <dbReference type="EMBL" id="CAL8135847.1"/>
    </source>
</evidence>
<dbReference type="InterPro" id="IPR011029">
    <property type="entry name" value="DEATH-like_dom_sf"/>
</dbReference>
<dbReference type="Proteomes" id="UP001642540">
    <property type="component" value="Unassembled WGS sequence"/>
</dbReference>
<protein>
    <recommendedName>
        <fullName evidence="2">NB-ARC domain-containing protein</fullName>
    </recommendedName>
</protein>
<dbReference type="Pfam" id="PF00931">
    <property type="entry name" value="NB-ARC"/>
    <property type="match status" value="1"/>
</dbReference>
<dbReference type="InterPro" id="IPR002182">
    <property type="entry name" value="NB-ARC"/>
</dbReference>
<evidence type="ECO:0000313" key="4">
    <source>
        <dbReference type="Proteomes" id="UP001642540"/>
    </source>
</evidence>
<proteinExistence type="predicted"/>